<evidence type="ECO:0000256" key="4">
    <source>
        <dbReference type="ARBA" id="ARBA00023002"/>
    </source>
</evidence>
<comment type="catalytic activity">
    <reaction evidence="6">
        <text>L-proline + NAD(+) = (S)-1-pyrroline-5-carboxylate + NADH + 2 H(+)</text>
        <dbReference type="Rhea" id="RHEA:14105"/>
        <dbReference type="ChEBI" id="CHEBI:15378"/>
        <dbReference type="ChEBI" id="CHEBI:17388"/>
        <dbReference type="ChEBI" id="CHEBI:57540"/>
        <dbReference type="ChEBI" id="CHEBI:57945"/>
        <dbReference type="ChEBI" id="CHEBI:60039"/>
        <dbReference type="EC" id="1.5.1.2"/>
    </reaction>
</comment>
<comment type="similarity">
    <text evidence="1 6">Belongs to the pyrroline-5-carboxylate reductase family.</text>
</comment>
<dbReference type="GO" id="GO:0004735">
    <property type="term" value="F:pyrroline-5-carboxylate reductase activity"/>
    <property type="evidence" value="ECO:0007669"/>
    <property type="project" value="UniProtKB-UniRule"/>
</dbReference>
<dbReference type="Gene3D" id="3.40.50.720">
    <property type="entry name" value="NAD(P)-binding Rossmann-like Domain"/>
    <property type="match status" value="1"/>
</dbReference>
<evidence type="ECO:0000256" key="6">
    <source>
        <dbReference type="HAMAP-Rule" id="MF_01925"/>
    </source>
</evidence>
<evidence type="ECO:0000259" key="9">
    <source>
        <dbReference type="Pfam" id="PF03807"/>
    </source>
</evidence>
<evidence type="ECO:0000256" key="7">
    <source>
        <dbReference type="NCBIfam" id="TIGR00112"/>
    </source>
</evidence>
<dbReference type="SUPFAM" id="SSF48179">
    <property type="entry name" value="6-phosphogluconate dehydrogenase C-terminal domain-like"/>
    <property type="match status" value="1"/>
</dbReference>
<comment type="function">
    <text evidence="5 6">Catalyzes the reduction of 1-pyrroline-5-carboxylate (PCA) to L-proline.</text>
</comment>
<name>A0AA46AGZ4_9BACL</name>
<comment type="catalytic activity">
    <reaction evidence="6">
        <text>L-proline + NADP(+) = (S)-1-pyrroline-5-carboxylate + NADPH + 2 H(+)</text>
        <dbReference type="Rhea" id="RHEA:14109"/>
        <dbReference type="ChEBI" id="CHEBI:15378"/>
        <dbReference type="ChEBI" id="CHEBI:17388"/>
        <dbReference type="ChEBI" id="CHEBI:57783"/>
        <dbReference type="ChEBI" id="CHEBI:58349"/>
        <dbReference type="ChEBI" id="CHEBI:60039"/>
        <dbReference type="EC" id="1.5.1.2"/>
    </reaction>
</comment>
<feature type="binding site" evidence="8">
    <location>
        <begin position="10"/>
        <end position="15"/>
    </location>
    <ligand>
        <name>NADP(+)</name>
        <dbReference type="ChEBI" id="CHEBI:58349"/>
    </ligand>
</feature>
<dbReference type="SUPFAM" id="SSF51735">
    <property type="entry name" value="NAD(P)-binding Rossmann-fold domains"/>
    <property type="match status" value="1"/>
</dbReference>
<keyword evidence="4 6" id="KW-0560">Oxidoreductase</keyword>
<sequence length="275" mass="29291">MLKECAIGFIGAGAMAEAILEGLLKRREITSSQVSMVNRGDRDRMSTLVKRYGLEAAKQTIDHVALADVVILAVKPKDAEEALTFWQNRLRPGQLLISVVAGITTQTIEEFVHNGVAVVRAMPNTSCAVGLSATALCGGQAVTEQQFAMAERIFMSVGSVVRVDESAMDAVTGLSGSGPAYIYYMAEALQTAGMHAGLPAETARQLTVQTLLGAAHMLMESGKEAEQLRREVTSPGGTTMAGLEVLRRFDVAEAMKMAVLRAKERAGEMGKRGGC</sequence>
<dbReference type="GO" id="GO:0055129">
    <property type="term" value="P:L-proline biosynthetic process"/>
    <property type="evidence" value="ECO:0007669"/>
    <property type="project" value="UniProtKB-UniRule"/>
</dbReference>
<dbReference type="FunFam" id="1.10.3730.10:FF:000001">
    <property type="entry name" value="Pyrroline-5-carboxylate reductase"/>
    <property type="match status" value="1"/>
</dbReference>
<dbReference type="HAMAP" id="MF_01925">
    <property type="entry name" value="P5C_reductase"/>
    <property type="match status" value="1"/>
</dbReference>
<evidence type="ECO:0000256" key="8">
    <source>
        <dbReference type="PIRSR" id="PIRSR000193-1"/>
    </source>
</evidence>
<evidence type="ECO:0000313" key="12">
    <source>
        <dbReference type="Proteomes" id="UP001157946"/>
    </source>
</evidence>
<dbReference type="PANTHER" id="PTHR11645">
    <property type="entry name" value="PYRROLINE-5-CARBOXYLATE REDUCTASE"/>
    <property type="match status" value="1"/>
</dbReference>
<accession>A0AA46AGZ4</accession>
<keyword evidence="6" id="KW-0028">Amino-acid biosynthesis</keyword>
<evidence type="ECO:0000313" key="11">
    <source>
        <dbReference type="EMBL" id="SMP34446.1"/>
    </source>
</evidence>
<dbReference type="InterPro" id="IPR036291">
    <property type="entry name" value="NAD(P)-bd_dom_sf"/>
</dbReference>
<dbReference type="NCBIfam" id="TIGR00112">
    <property type="entry name" value="proC"/>
    <property type="match status" value="1"/>
</dbReference>
<dbReference type="EC" id="1.5.1.2" evidence="6 7"/>
<feature type="domain" description="Pyrroline-5-carboxylate reductase catalytic N-terminal" evidence="9">
    <location>
        <begin position="7"/>
        <end position="102"/>
    </location>
</feature>
<dbReference type="PANTHER" id="PTHR11645:SF0">
    <property type="entry name" value="PYRROLINE-5-CARBOXYLATE REDUCTASE 3"/>
    <property type="match status" value="1"/>
</dbReference>
<comment type="caution">
    <text evidence="11">The sequence shown here is derived from an EMBL/GenBank/DDBJ whole genome shotgun (WGS) entry which is preliminary data.</text>
</comment>
<dbReference type="RefSeq" id="WP_106343222.1">
    <property type="nucleotide sequence ID" value="NZ_FXTU01000011.1"/>
</dbReference>
<dbReference type="AlphaFoldDB" id="A0AA46AGZ4"/>
<reference evidence="11" key="1">
    <citation type="submission" date="2017-05" db="EMBL/GenBank/DDBJ databases">
        <authorList>
            <person name="Varghese N."/>
            <person name="Submissions S."/>
        </authorList>
    </citation>
    <scope>NUCLEOTIDE SEQUENCE</scope>
    <source>
        <strain evidence="11">DSM 45262</strain>
    </source>
</reference>
<feature type="binding site" evidence="8">
    <location>
        <begin position="73"/>
        <end position="76"/>
    </location>
    <ligand>
        <name>NADP(+)</name>
        <dbReference type="ChEBI" id="CHEBI:58349"/>
    </ligand>
</feature>
<comment type="pathway">
    <text evidence="6">Amino-acid biosynthesis; L-proline biosynthesis; L-proline from L-glutamate 5-semialdehyde: step 1/1.</text>
</comment>
<dbReference type="InterPro" id="IPR008927">
    <property type="entry name" value="6-PGluconate_DH-like_C_sf"/>
</dbReference>
<dbReference type="GO" id="GO:0005737">
    <property type="term" value="C:cytoplasm"/>
    <property type="evidence" value="ECO:0007669"/>
    <property type="project" value="UniProtKB-SubCell"/>
</dbReference>
<dbReference type="InterPro" id="IPR029036">
    <property type="entry name" value="P5CR_dimer"/>
</dbReference>
<dbReference type="Pfam" id="PF14748">
    <property type="entry name" value="P5CR_dimer"/>
    <property type="match status" value="1"/>
</dbReference>
<organism evidence="11 12">
    <name type="scientific">Laceyella tengchongensis</name>
    <dbReference type="NCBI Taxonomy" id="574699"/>
    <lineage>
        <taxon>Bacteria</taxon>
        <taxon>Bacillati</taxon>
        <taxon>Bacillota</taxon>
        <taxon>Bacilli</taxon>
        <taxon>Bacillales</taxon>
        <taxon>Thermoactinomycetaceae</taxon>
        <taxon>Laceyella</taxon>
    </lineage>
</organism>
<dbReference type="Pfam" id="PF03807">
    <property type="entry name" value="F420_oxidored"/>
    <property type="match status" value="1"/>
</dbReference>
<evidence type="ECO:0000256" key="2">
    <source>
        <dbReference type="ARBA" id="ARBA00022650"/>
    </source>
</evidence>
<keyword evidence="3 6" id="KW-0521">NADP</keyword>
<keyword evidence="2 6" id="KW-0641">Proline biosynthesis</keyword>
<dbReference type="InterPro" id="IPR000304">
    <property type="entry name" value="Pyrroline-COOH_reductase"/>
</dbReference>
<evidence type="ECO:0000259" key="10">
    <source>
        <dbReference type="Pfam" id="PF14748"/>
    </source>
</evidence>
<dbReference type="Proteomes" id="UP001157946">
    <property type="component" value="Unassembled WGS sequence"/>
</dbReference>
<protein>
    <recommendedName>
        <fullName evidence="6 7">Pyrroline-5-carboxylate reductase</fullName>
        <shortName evidence="6">P5C reductase</shortName>
        <shortName evidence="6">P5CR</shortName>
        <ecNumber evidence="6 7">1.5.1.2</ecNumber>
    </recommendedName>
    <alternativeName>
        <fullName evidence="6">PCA reductase</fullName>
    </alternativeName>
</protein>
<evidence type="ECO:0000256" key="3">
    <source>
        <dbReference type="ARBA" id="ARBA00022857"/>
    </source>
</evidence>
<feature type="domain" description="Pyrroline-5-carboxylate reductase dimerisation" evidence="10">
    <location>
        <begin position="165"/>
        <end position="269"/>
    </location>
</feature>
<evidence type="ECO:0000256" key="5">
    <source>
        <dbReference type="ARBA" id="ARBA00058118"/>
    </source>
</evidence>
<keyword evidence="6" id="KW-0963">Cytoplasm</keyword>
<dbReference type="Gene3D" id="1.10.3730.10">
    <property type="entry name" value="ProC C-terminal domain-like"/>
    <property type="match status" value="1"/>
</dbReference>
<dbReference type="EMBL" id="FXTU01000011">
    <property type="protein sequence ID" value="SMP34446.1"/>
    <property type="molecule type" value="Genomic_DNA"/>
</dbReference>
<proteinExistence type="inferred from homology"/>
<comment type="subcellular location">
    <subcellularLocation>
        <location evidence="6">Cytoplasm</location>
    </subcellularLocation>
</comment>
<keyword evidence="12" id="KW-1185">Reference proteome</keyword>
<gene>
    <name evidence="6" type="primary">proC</name>
    <name evidence="11" type="ORF">SAMN06265361_11139</name>
</gene>
<dbReference type="PIRSF" id="PIRSF000193">
    <property type="entry name" value="Pyrrol-5-carb_rd"/>
    <property type="match status" value="1"/>
</dbReference>
<dbReference type="InterPro" id="IPR028939">
    <property type="entry name" value="P5C_Rdtase_cat_N"/>
</dbReference>
<evidence type="ECO:0000256" key="1">
    <source>
        <dbReference type="ARBA" id="ARBA00005525"/>
    </source>
</evidence>